<organism evidence="1 2">
    <name type="scientific">Acidisarcina polymorpha</name>
    <dbReference type="NCBI Taxonomy" id="2211140"/>
    <lineage>
        <taxon>Bacteria</taxon>
        <taxon>Pseudomonadati</taxon>
        <taxon>Acidobacteriota</taxon>
        <taxon>Terriglobia</taxon>
        <taxon>Terriglobales</taxon>
        <taxon>Acidobacteriaceae</taxon>
        <taxon>Acidisarcina</taxon>
    </lineage>
</organism>
<name>A0A2Z5G045_9BACT</name>
<dbReference type="AlphaFoldDB" id="A0A2Z5G045"/>
<reference evidence="1 2" key="1">
    <citation type="journal article" date="2018" name="Front. Microbiol.">
        <title>Hydrolytic Capabilities as a Key to Environmental Success: Chitinolytic and Cellulolytic Acidobacteria From Acidic Sub-arctic Soils and Boreal Peatlands.</title>
        <authorList>
            <person name="Belova S.E."/>
            <person name="Ravin N.V."/>
            <person name="Pankratov T.A."/>
            <person name="Rakitin A.L."/>
            <person name="Ivanova A.A."/>
            <person name="Beletsky A.V."/>
            <person name="Mardanov A.V."/>
            <person name="Sinninghe Damste J.S."/>
            <person name="Dedysh S.N."/>
        </authorList>
    </citation>
    <scope>NUCLEOTIDE SEQUENCE [LARGE SCALE GENOMIC DNA]</scope>
    <source>
        <strain evidence="1 2">SBC82</strain>
    </source>
</reference>
<sequence length="53" mass="5438">MHGFQDGAAGVFCAGDVRHGSIKRVASGVGEGSMSISLIHEYLPLKGEPSLAP</sequence>
<gene>
    <name evidence="1" type="ORF">ACPOL_2826</name>
</gene>
<accession>A0A2Z5G045</accession>
<protein>
    <submittedName>
        <fullName evidence="1">Thioredoxin reductase</fullName>
    </submittedName>
</protein>
<dbReference type="KEGG" id="abas:ACPOL_2826"/>
<dbReference type="InterPro" id="IPR036188">
    <property type="entry name" value="FAD/NAD-bd_sf"/>
</dbReference>
<keyword evidence="2" id="KW-1185">Reference proteome</keyword>
<dbReference type="EMBL" id="CP030840">
    <property type="protein sequence ID" value="AXC12134.1"/>
    <property type="molecule type" value="Genomic_DNA"/>
</dbReference>
<proteinExistence type="predicted"/>
<evidence type="ECO:0000313" key="2">
    <source>
        <dbReference type="Proteomes" id="UP000253606"/>
    </source>
</evidence>
<evidence type="ECO:0000313" key="1">
    <source>
        <dbReference type="EMBL" id="AXC12134.1"/>
    </source>
</evidence>
<dbReference type="Gene3D" id="3.50.50.60">
    <property type="entry name" value="FAD/NAD(P)-binding domain"/>
    <property type="match status" value="1"/>
</dbReference>
<dbReference type="Proteomes" id="UP000253606">
    <property type="component" value="Chromosome"/>
</dbReference>
<dbReference type="RefSeq" id="WP_161557326.1">
    <property type="nucleotide sequence ID" value="NZ_CP030840.1"/>
</dbReference>